<comment type="subcellular location">
    <subcellularLocation>
        <location evidence="1">Membrane</location>
        <topology evidence="1">Multi-pass membrane protein</topology>
    </subcellularLocation>
</comment>
<proteinExistence type="inferred from homology"/>
<dbReference type="PROSITE" id="PS00379">
    <property type="entry name" value="CDP_ALCOHOL_P_TRANSF"/>
    <property type="match status" value="1"/>
</dbReference>
<dbReference type="EMBL" id="CP087164">
    <property type="protein sequence ID" value="UGS36333.1"/>
    <property type="molecule type" value="Genomic_DNA"/>
</dbReference>
<dbReference type="InterPro" id="IPR050324">
    <property type="entry name" value="CDP-alcohol_PTase-I"/>
</dbReference>
<feature type="transmembrane region" description="Helical" evidence="12">
    <location>
        <begin position="177"/>
        <end position="198"/>
    </location>
</feature>
<gene>
    <name evidence="13" type="primary">pgsA2</name>
    <name evidence="13" type="ORF">DSM104329_02737</name>
</gene>
<reference evidence="13" key="1">
    <citation type="journal article" date="2022" name="Int. J. Syst. Evol. Microbiol.">
        <title>Pseudomonas aegrilactucae sp. nov. and Pseudomonas morbosilactucae sp. nov., pathogens causing bacterial rot of lettuce in Japan.</title>
        <authorList>
            <person name="Sawada H."/>
            <person name="Fujikawa T."/>
            <person name="Satou M."/>
        </authorList>
    </citation>
    <scope>NUCLEOTIDE SEQUENCE</scope>
    <source>
        <strain evidence="13">0166_1</strain>
    </source>
</reference>
<dbReference type="PANTHER" id="PTHR14269:SF62">
    <property type="entry name" value="CDP-DIACYLGLYCEROL--GLYCEROL-3-PHOSPHATE 3-PHOSPHATIDYLTRANSFERASE 1, CHLOROPLASTIC"/>
    <property type="match status" value="1"/>
</dbReference>
<keyword evidence="9" id="KW-0594">Phospholipid biosynthesis</keyword>
<keyword evidence="4 11" id="KW-0808">Transferase</keyword>
<evidence type="ECO:0000256" key="6">
    <source>
        <dbReference type="ARBA" id="ARBA00022989"/>
    </source>
</evidence>
<evidence type="ECO:0000256" key="11">
    <source>
        <dbReference type="RuleBase" id="RU003750"/>
    </source>
</evidence>
<keyword evidence="7" id="KW-0443">Lipid metabolism</keyword>
<dbReference type="InterPro" id="IPR000462">
    <property type="entry name" value="CDP-OH_P_trans"/>
</dbReference>
<keyword evidence="5 12" id="KW-0812">Transmembrane</keyword>
<evidence type="ECO:0000256" key="4">
    <source>
        <dbReference type="ARBA" id="ARBA00022679"/>
    </source>
</evidence>
<evidence type="ECO:0000313" key="13">
    <source>
        <dbReference type="EMBL" id="UGS36333.1"/>
    </source>
</evidence>
<evidence type="ECO:0000256" key="8">
    <source>
        <dbReference type="ARBA" id="ARBA00023136"/>
    </source>
</evidence>
<evidence type="ECO:0000256" key="9">
    <source>
        <dbReference type="ARBA" id="ARBA00023209"/>
    </source>
</evidence>
<evidence type="ECO:0000256" key="2">
    <source>
        <dbReference type="ARBA" id="ARBA00010441"/>
    </source>
</evidence>
<dbReference type="GO" id="GO:0043337">
    <property type="term" value="F:cardiolipin synthase (CMP-forming)"/>
    <property type="evidence" value="ECO:0007669"/>
    <property type="project" value="UniProtKB-EC"/>
</dbReference>
<dbReference type="Pfam" id="PF01066">
    <property type="entry name" value="CDP-OH_P_transf"/>
    <property type="match status" value="1"/>
</dbReference>
<dbReference type="AlphaFoldDB" id="A0A9E6XXT5"/>
<evidence type="ECO:0000256" key="1">
    <source>
        <dbReference type="ARBA" id="ARBA00004141"/>
    </source>
</evidence>
<keyword evidence="10" id="KW-1208">Phospholipid metabolism</keyword>
<dbReference type="InterPro" id="IPR043130">
    <property type="entry name" value="CDP-OH_PTrfase_TM_dom"/>
</dbReference>
<evidence type="ECO:0000256" key="5">
    <source>
        <dbReference type="ARBA" id="ARBA00022692"/>
    </source>
</evidence>
<dbReference type="InterPro" id="IPR048254">
    <property type="entry name" value="CDP_ALCOHOL_P_TRANSF_CS"/>
</dbReference>
<sequence>MAKPPLTFRRLSGLDRSGAPPPETQAGQPLRPWTIPNFIGYARLALVPVFLVLALSSDTGTDPLPAVLFAVAVWGDYADGIAARVTGQYSRLGTLLDPIVDRLIILAGVVVCWRFELLPRWAIAVLAGRELFMLLAGQYAVRHGVELKINWPGRWSVWPLMSAIFLALCGVEDVAAVLLYVGLALALWATVLYGVSAVRQLREPSRST</sequence>
<protein>
    <submittedName>
        <fullName evidence="13">Cardiolipin synthase</fullName>
        <ecNumber evidence="13">2.7.8.41</ecNumber>
    </submittedName>
</protein>
<dbReference type="EC" id="2.7.8.41" evidence="13"/>
<name>A0A9E6XXT5_9ACTN</name>
<comment type="similarity">
    <text evidence="2 11">Belongs to the CDP-alcohol phosphatidyltransferase class-I family.</text>
</comment>
<evidence type="ECO:0000256" key="10">
    <source>
        <dbReference type="ARBA" id="ARBA00023264"/>
    </source>
</evidence>
<evidence type="ECO:0000256" key="12">
    <source>
        <dbReference type="SAM" id="Phobius"/>
    </source>
</evidence>
<accession>A0A9E6XXT5</accession>
<organism evidence="13 14">
    <name type="scientific">Capillimicrobium parvum</name>
    <dbReference type="NCBI Taxonomy" id="2884022"/>
    <lineage>
        <taxon>Bacteria</taxon>
        <taxon>Bacillati</taxon>
        <taxon>Actinomycetota</taxon>
        <taxon>Thermoleophilia</taxon>
        <taxon>Solirubrobacterales</taxon>
        <taxon>Capillimicrobiaceae</taxon>
        <taxon>Capillimicrobium</taxon>
    </lineage>
</organism>
<dbReference type="Proteomes" id="UP001162834">
    <property type="component" value="Chromosome"/>
</dbReference>
<dbReference type="PIRSF" id="PIRSF000847">
    <property type="entry name" value="Phos_ph_gly_syn"/>
    <property type="match status" value="1"/>
</dbReference>
<evidence type="ECO:0000313" key="14">
    <source>
        <dbReference type="Proteomes" id="UP001162834"/>
    </source>
</evidence>
<dbReference type="GO" id="GO:0008444">
    <property type="term" value="F:CDP-diacylglycerol-glycerol-3-phosphate 3-phosphatidyltransferase activity"/>
    <property type="evidence" value="ECO:0007669"/>
    <property type="project" value="InterPro"/>
</dbReference>
<dbReference type="PANTHER" id="PTHR14269">
    <property type="entry name" value="CDP-DIACYLGLYCEROL--GLYCEROL-3-PHOSPHATE 3-PHOSPHATIDYLTRANSFERASE-RELATED"/>
    <property type="match status" value="1"/>
</dbReference>
<keyword evidence="8 12" id="KW-0472">Membrane</keyword>
<dbReference type="RefSeq" id="WP_259316006.1">
    <property type="nucleotide sequence ID" value="NZ_CP087164.1"/>
</dbReference>
<dbReference type="GO" id="GO:0046474">
    <property type="term" value="P:glycerophospholipid biosynthetic process"/>
    <property type="evidence" value="ECO:0007669"/>
    <property type="project" value="TreeGrafter"/>
</dbReference>
<evidence type="ECO:0000256" key="7">
    <source>
        <dbReference type="ARBA" id="ARBA00023098"/>
    </source>
</evidence>
<keyword evidence="3" id="KW-0444">Lipid biosynthesis</keyword>
<dbReference type="KEGG" id="sbae:DSM104329_02737"/>
<keyword evidence="6 12" id="KW-1133">Transmembrane helix</keyword>
<dbReference type="Gene3D" id="1.20.120.1760">
    <property type="match status" value="1"/>
</dbReference>
<evidence type="ECO:0000256" key="3">
    <source>
        <dbReference type="ARBA" id="ARBA00022516"/>
    </source>
</evidence>
<keyword evidence="14" id="KW-1185">Reference proteome</keyword>
<dbReference type="InterPro" id="IPR004570">
    <property type="entry name" value="Phosphatidylglycerol_P_synth"/>
</dbReference>
<dbReference type="GO" id="GO:0016020">
    <property type="term" value="C:membrane"/>
    <property type="evidence" value="ECO:0007669"/>
    <property type="project" value="UniProtKB-SubCell"/>
</dbReference>